<evidence type="ECO:0000256" key="8">
    <source>
        <dbReference type="PROSITE-ProRule" id="PRU00169"/>
    </source>
</evidence>
<gene>
    <name evidence="11" type="ORF">BK123_12840</name>
</gene>
<keyword evidence="4" id="KW-0902">Two-component regulatory system</keyword>
<dbReference type="PRINTS" id="PR00032">
    <property type="entry name" value="HTHARAC"/>
</dbReference>
<dbReference type="SUPFAM" id="SSF46689">
    <property type="entry name" value="Homeodomain-like"/>
    <property type="match status" value="2"/>
</dbReference>
<dbReference type="STRING" id="1401.BK123_12840"/>
<evidence type="ECO:0000256" key="1">
    <source>
        <dbReference type="ARBA" id="ARBA00004496"/>
    </source>
</evidence>
<evidence type="ECO:0000256" key="5">
    <source>
        <dbReference type="ARBA" id="ARBA00023015"/>
    </source>
</evidence>
<dbReference type="InterPro" id="IPR001789">
    <property type="entry name" value="Sig_transdc_resp-reg_receiver"/>
</dbReference>
<dbReference type="SMART" id="SM00448">
    <property type="entry name" value="REC"/>
    <property type="match status" value="1"/>
</dbReference>
<dbReference type="PANTHER" id="PTHR42713">
    <property type="entry name" value="HISTIDINE KINASE-RELATED"/>
    <property type="match status" value="1"/>
</dbReference>
<evidence type="ECO:0000259" key="10">
    <source>
        <dbReference type="PROSITE" id="PS50110"/>
    </source>
</evidence>
<protein>
    <submittedName>
        <fullName evidence="11">DNA-binding response regulator</fullName>
    </submittedName>
</protein>
<dbReference type="GO" id="GO:0003700">
    <property type="term" value="F:DNA-binding transcription factor activity"/>
    <property type="evidence" value="ECO:0007669"/>
    <property type="project" value="InterPro"/>
</dbReference>
<feature type="domain" description="HTH araC/xylS-type" evidence="9">
    <location>
        <begin position="238"/>
        <end position="336"/>
    </location>
</feature>
<dbReference type="GO" id="GO:0043565">
    <property type="term" value="F:sequence-specific DNA binding"/>
    <property type="evidence" value="ECO:0007669"/>
    <property type="project" value="InterPro"/>
</dbReference>
<dbReference type="OrthoDB" id="9788446at2"/>
<dbReference type="GO" id="GO:0005737">
    <property type="term" value="C:cytoplasm"/>
    <property type="evidence" value="ECO:0007669"/>
    <property type="project" value="UniProtKB-SubCell"/>
</dbReference>
<dbReference type="AlphaFoldDB" id="A0A1R1B241"/>
<dbReference type="PROSITE" id="PS00041">
    <property type="entry name" value="HTH_ARAC_FAMILY_1"/>
    <property type="match status" value="1"/>
</dbReference>
<evidence type="ECO:0000256" key="7">
    <source>
        <dbReference type="ARBA" id="ARBA00023163"/>
    </source>
</evidence>
<evidence type="ECO:0000313" key="12">
    <source>
        <dbReference type="Proteomes" id="UP000187074"/>
    </source>
</evidence>
<dbReference type="PROSITE" id="PS01124">
    <property type="entry name" value="HTH_ARAC_FAMILY_2"/>
    <property type="match status" value="1"/>
</dbReference>
<evidence type="ECO:0000313" key="11">
    <source>
        <dbReference type="EMBL" id="OME92764.1"/>
    </source>
</evidence>
<evidence type="ECO:0000256" key="3">
    <source>
        <dbReference type="ARBA" id="ARBA00022553"/>
    </source>
</evidence>
<dbReference type="InterPro" id="IPR018062">
    <property type="entry name" value="HTH_AraC-typ_CS"/>
</dbReference>
<dbReference type="SUPFAM" id="SSF52172">
    <property type="entry name" value="CheY-like"/>
    <property type="match status" value="1"/>
</dbReference>
<dbReference type="GO" id="GO:0000160">
    <property type="term" value="P:phosphorelay signal transduction system"/>
    <property type="evidence" value="ECO:0007669"/>
    <property type="project" value="UniProtKB-KW"/>
</dbReference>
<dbReference type="SMART" id="SM00342">
    <property type="entry name" value="HTH_ARAC"/>
    <property type="match status" value="1"/>
</dbReference>
<dbReference type="InterPro" id="IPR011006">
    <property type="entry name" value="CheY-like_superfamily"/>
</dbReference>
<feature type="modified residue" description="4-aspartylphosphate" evidence="8">
    <location>
        <position position="54"/>
    </location>
</feature>
<proteinExistence type="predicted"/>
<evidence type="ECO:0000256" key="6">
    <source>
        <dbReference type="ARBA" id="ARBA00023125"/>
    </source>
</evidence>
<keyword evidence="6 11" id="KW-0238">DNA-binding</keyword>
<dbReference type="InterPro" id="IPR018060">
    <property type="entry name" value="HTH_AraC"/>
</dbReference>
<keyword evidence="7" id="KW-0804">Transcription</keyword>
<dbReference type="InterPro" id="IPR009057">
    <property type="entry name" value="Homeodomain-like_sf"/>
</dbReference>
<name>A0A1R1B241_PAELA</name>
<organism evidence="11 12">
    <name type="scientific">Paenibacillus lautus</name>
    <name type="common">Bacillus lautus</name>
    <dbReference type="NCBI Taxonomy" id="1401"/>
    <lineage>
        <taxon>Bacteria</taxon>
        <taxon>Bacillati</taxon>
        <taxon>Bacillota</taxon>
        <taxon>Bacilli</taxon>
        <taxon>Bacillales</taxon>
        <taxon>Paenibacillaceae</taxon>
        <taxon>Paenibacillus</taxon>
    </lineage>
</organism>
<dbReference type="CDD" id="cd17536">
    <property type="entry name" value="REC_YesN-like"/>
    <property type="match status" value="1"/>
</dbReference>
<keyword evidence="5" id="KW-0805">Transcription regulation</keyword>
<feature type="domain" description="Response regulatory" evidence="10">
    <location>
        <begin position="2"/>
        <end position="119"/>
    </location>
</feature>
<dbReference type="InterPro" id="IPR020449">
    <property type="entry name" value="Tscrpt_reg_AraC-type_HTH"/>
</dbReference>
<keyword evidence="2" id="KW-0963">Cytoplasm</keyword>
<dbReference type="Proteomes" id="UP000187074">
    <property type="component" value="Unassembled WGS sequence"/>
</dbReference>
<dbReference type="PANTHER" id="PTHR42713:SF3">
    <property type="entry name" value="TRANSCRIPTIONAL REGULATORY PROTEIN HPTR"/>
    <property type="match status" value="1"/>
</dbReference>
<dbReference type="Gene3D" id="3.40.50.2300">
    <property type="match status" value="1"/>
</dbReference>
<dbReference type="Pfam" id="PF00072">
    <property type="entry name" value="Response_reg"/>
    <property type="match status" value="1"/>
</dbReference>
<dbReference type="PROSITE" id="PS50110">
    <property type="entry name" value="RESPONSE_REGULATORY"/>
    <property type="match status" value="1"/>
</dbReference>
<dbReference type="Pfam" id="PF12833">
    <property type="entry name" value="HTH_18"/>
    <property type="match status" value="1"/>
</dbReference>
<dbReference type="InterPro" id="IPR051552">
    <property type="entry name" value="HptR"/>
</dbReference>
<dbReference type="RefSeq" id="WP_076322794.1">
    <property type="nucleotide sequence ID" value="NZ_MRTF01000004.1"/>
</dbReference>
<sequence>MRLLIADDEPVIRRGLVKMAETYRLQFDAIDTAVNGEHALSLIKEFEPDVLLTDIRMPRMGGLELCQELHEQYGHIQIIVISGYGEFQYAQQCLAYGVKHYLLKPVTGVVLHQTFDAIVKHRNKGIVSLASYVDWIENIGQEIWMLQTEQLDRLLVDWRAHLQAAGLSVPQLQQLLDDAVGMIFRRLVSKGYMEVSVIETIGHHTVQEQLLNEFELRVKQMTADLVTQRWGNFKNPLDEVKSYIDTHLSEEITLEEVAEMAGYTPTYFSAMFKKMTGDTFVRYRIHRRMERAKELLALPHMRIIDVAANVGYEDYPHFTKMFKKVTGRTPTEYRTMLGFNG</sequence>
<evidence type="ECO:0000256" key="2">
    <source>
        <dbReference type="ARBA" id="ARBA00022490"/>
    </source>
</evidence>
<dbReference type="EMBL" id="MRTF01000004">
    <property type="protein sequence ID" value="OME92764.1"/>
    <property type="molecule type" value="Genomic_DNA"/>
</dbReference>
<dbReference type="Gene3D" id="1.10.10.60">
    <property type="entry name" value="Homeodomain-like"/>
    <property type="match status" value="2"/>
</dbReference>
<reference evidence="11 12" key="1">
    <citation type="submission" date="2016-11" db="EMBL/GenBank/DDBJ databases">
        <title>Paenibacillus species isolates.</title>
        <authorList>
            <person name="Beno S.M."/>
        </authorList>
    </citation>
    <scope>NUCLEOTIDE SEQUENCE [LARGE SCALE GENOMIC DNA]</scope>
    <source>
        <strain evidence="11 12">FSL F4-0100</strain>
    </source>
</reference>
<comment type="caution">
    <text evidence="11">The sequence shown here is derived from an EMBL/GenBank/DDBJ whole genome shotgun (WGS) entry which is preliminary data.</text>
</comment>
<accession>A0A1R1B241</accession>
<comment type="subcellular location">
    <subcellularLocation>
        <location evidence="1">Cytoplasm</location>
    </subcellularLocation>
</comment>
<keyword evidence="3 8" id="KW-0597">Phosphoprotein</keyword>
<evidence type="ECO:0000259" key="9">
    <source>
        <dbReference type="PROSITE" id="PS01124"/>
    </source>
</evidence>
<evidence type="ECO:0000256" key="4">
    <source>
        <dbReference type="ARBA" id="ARBA00023012"/>
    </source>
</evidence>